<dbReference type="CDD" id="cd01646">
    <property type="entry name" value="RT_Bac_retron_I"/>
    <property type="match status" value="1"/>
</dbReference>
<dbReference type="Proteomes" id="UP000266298">
    <property type="component" value="Unassembled WGS sequence"/>
</dbReference>
<feature type="domain" description="Reverse transcriptase" evidence="1">
    <location>
        <begin position="118"/>
        <end position="368"/>
    </location>
</feature>
<protein>
    <submittedName>
        <fullName evidence="2">RNA-directed DNA polymerase</fullName>
    </submittedName>
</protein>
<reference evidence="2 3" key="1">
    <citation type="submission" date="2018-08" db="EMBL/GenBank/DDBJ databases">
        <title>Genome Sequence of Clavibacter michiganensis Subspecies type strains, and the Atypical Peach-Colored Strains Isolated from Tomato.</title>
        <authorList>
            <person name="Osdaghi E."/>
            <person name="Portier P."/>
            <person name="Briand M."/>
            <person name="Jacques M.-A."/>
        </authorList>
    </citation>
    <scope>NUCLEOTIDE SEQUENCE [LARGE SCALE GENOMIC DNA]</scope>
    <source>
        <strain evidence="2 3">CFBP 7493</strain>
    </source>
</reference>
<dbReference type="InterPro" id="IPR000477">
    <property type="entry name" value="RT_dom"/>
</dbReference>
<dbReference type="NCBIfam" id="NF041748">
    <property type="entry name" value="Drt3b"/>
    <property type="match status" value="1"/>
</dbReference>
<keyword evidence="2" id="KW-0548">Nucleotidyltransferase</keyword>
<organism evidence="2 3">
    <name type="scientific">Clavibacter michiganensis</name>
    <dbReference type="NCBI Taxonomy" id="28447"/>
    <lineage>
        <taxon>Bacteria</taxon>
        <taxon>Bacillati</taxon>
        <taxon>Actinomycetota</taxon>
        <taxon>Actinomycetes</taxon>
        <taxon>Micrococcales</taxon>
        <taxon>Microbacteriaceae</taxon>
        <taxon>Clavibacter</taxon>
    </lineage>
</organism>
<evidence type="ECO:0000259" key="1">
    <source>
        <dbReference type="PROSITE" id="PS50878"/>
    </source>
</evidence>
<gene>
    <name evidence="2" type="ORF">DZF96_05440</name>
</gene>
<accession>A0A399NVQ8</accession>
<dbReference type="EMBL" id="QWEC01000051">
    <property type="protein sequence ID" value="RII97891.1"/>
    <property type="molecule type" value="Genomic_DNA"/>
</dbReference>
<dbReference type="PROSITE" id="PS50878">
    <property type="entry name" value="RT_POL"/>
    <property type="match status" value="1"/>
</dbReference>
<sequence length="692" mass="79336">MPKRTQGIRKVDARVLLSDILPYEVPPSFNNRGFYDFVHKHKLYVNDDGPHARVGSTHLQSLLAIILGRSVSYPSGANEGDRVTLEKSGDIARISTVPFQYTVRHRSNDYRTLTIPHPAAQLDIVDFYRQHSDLILYHTNKSNYTLRRPTRVARYSNTRDWLFESKLTKELGTVEEDNKESDWIRSYFTYKQYSNIYKFYDSAEYRACERQYGYLVKVDIAKCFDSIYTHSISWATEGHDAVKAALMHHRHALKKTFGDKFDTLMQRLNHNETSGITTGSEVSRIFSEVILQAVDVSVEADLLAAHLRQGIDYQILRYVDDYFIFLAKADDRERVIQILADHLRKYKLRLNAAKEQGEHTPWLSPLSIAKDRVRRLIHEHASLGDKDMKPGALPSPYIDTAALIVGYKAILMDTGVSHFDLANYALSRCERRMEALFRPALSIMQDDVGSDIGVGDSYSEEERSRHLQRVSNALVYLLDFSFFVYSGAPRMSPVVKLARIVSSALRFCRSLPVKFDDRERLELIIHRELSQQLTRTAEAAWPGPVTATLLDCMADLGPRYSDTQEQVATWCGFESKDTGYLPPKHMNALLLFSMMLYMRDTIKYKELADSCNDWIMLVQVKDQNDAERALVALNVVTCPWMSQLMKDNVLRSYGSPSGTRMTAGGDGEYWNVNWEGFDLYSALQGKRLYEVY</sequence>
<evidence type="ECO:0000313" key="2">
    <source>
        <dbReference type="EMBL" id="RII97891.1"/>
    </source>
</evidence>
<keyword evidence="2" id="KW-0808">Transferase</keyword>
<dbReference type="GO" id="GO:0003964">
    <property type="term" value="F:RNA-directed DNA polymerase activity"/>
    <property type="evidence" value="ECO:0007669"/>
    <property type="project" value="UniProtKB-KW"/>
</dbReference>
<evidence type="ECO:0000313" key="3">
    <source>
        <dbReference type="Proteomes" id="UP000266298"/>
    </source>
</evidence>
<keyword evidence="2" id="KW-0695">RNA-directed DNA polymerase</keyword>
<dbReference type="Pfam" id="PF00078">
    <property type="entry name" value="RVT_1"/>
    <property type="match status" value="1"/>
</dbReference>
<proteinExistence type="predicted"/>
<comment type="caution">
    <text evidence="2">The sequence shown here is derived from an EMBL/GenBank/DDBJ whole genome shotgun (WGS) entry which is preliminary data.</text>
</comment>
<dbReference type="RefSeq" id="WP_081840902.1">
    <property type="nucleotide sequence ID" value="NZ_QWEC01000051.1"/>
</dbReference>
<name>A0A399NVQ8_9MICO</name>
<dbReference type="AlphaFoldDB" id="A0A399NVQ8"/>